<name>J1K1C2_9HYPH</name>
<dbReference type="STRING" id="1094558.ME5_00584"/>
<keyword evidence="7" id="KW-0690">Ribosome biogenesis</keyword>
<comment type="similarity">
    <text evidence="1 7">Belongs to the endoribonuclease YbeY family.</text>
</comment>
<evidence type="ECO:0000256" key="7">
    <source>
        <dbReference type="HAMAP-Rule" id="MF_00009"/>
    </source>
</evidence>
<dbReference type="PANTHER" id="PTHR46986">
    <property type="entry name" value="ENDORIBONUCLEASE YBEY, CHLOROPLASTIC"/>
    <property type="match status" value="1"/>
</dbReference>
<dbReference type="InterPro" id="IPR023091">
    <property type="entry name" value="MetalPrtase_cat_dom_sf_prd"/>
</dbReference>
<sequence>MTITYDIMVVDDSWHKQKNIDSIVQKAVTIALETLNFSHIESELSIVLSNDEEIRKINAQWRQKDQATNVLSFPAFPLEVGQTPSIMLGDIILARETILNEAAEEKKTFEHHLTHMIVHGLLHLLGYDHETDAEAEEMEKLEREILYRLAIDDPYAVLL</sequence>
<dbReference type="GO" id="GO:0006364">
    <property type="term" value="P:rRNA processing"/>
    <property type="evidence" value="ECO:0007669"/>
    <property type="project" value="UniProtKB-UniRule"/>
</dbReference>
<dbReference type="AlphaFoldDB" id="J1K1C2"/>
<dbReference type="GO" id="GO:0008270">
    <property type="term" value="F:zinc ion binding"/>
    <property type="evidence" value="ECO:0007669"/>
    <property type="project" value="UniProtKB-UniRule"/>
</dbReference>
<dbReference type="HAMAP" id="MF_00009">
    <property type="entry name" value="Endoribonucl_YbeY"/>
    <property type="match status" value="1"/>
</dbReference>
<keyword evidence="9" id="KW-1185">Reference proteome</keyword>
<evidence type="ECO:0000256" key="3">
    <source>
        <dbReference type="ARBA" id="ARBA00022723"/>
    </source>
</evidence>
<evidence type="ECO:0000313" key="9">
    <source>
        <dbReference type="Proteomes" id="UP000008952"/>
    </source>
</evidence>
<dbReference type="GO" id="GO:0004222">
    <property type="term" value="F:metalloendopeptidase activity"/>
    <property type="evidence" value="ECO:0007669"/>
    <property type="project" value="InterPro"/>
</dbReference>
<keyword evidence="6 7" id="KW-0862">Zinc</keyword>
<dbReference type="EMBL" id="AIMB01000003">
    <property type="protein sequence ID" value="EJF91252.1"/>
    <property type="molecule type" value="Genomic_DNA"/>
</dbReference>
<feature type="binding site" evidence="7">
    <location>
        <position position="129"/>
    </location>
    <ligand>
        <name>Zn(2+)</name>
        <dbReference type="ChEBI" id="CHEBI:29105"/>
        <note>catalytic</note>
    </ligand>
</feature>
<accession>J1K1C2</accession>
<proteinExistence type="inferred from homology"/>
<dbReference type="Proteomes" id="UP000008952">
    <property type="component" value="Unassembled WGS sequence"/>
</dbReference>
<feature type="binding site" evidence="7">
    <location>
        <position position="123"/>
    </location>
    <ligand>
        <name>Zn(2+)</name>
        <dbReference type="ChEBI" id="CHEBI:29105"/>
        <note>catalytic</note>
    </ligand>
</feature>
<dbReference type="RefSeq" id="WP_008038262.1">
    <property type="nucleotide sequence ID" value="NZ_JH725147.1"/>
</dbReference>
<dbReference type="HOGENOM" id="CLU_106710_0_0_5"/>
<dbReference type="GO" id="GO:0004521">
    <property type="term" value="F:RNA endonuclease activity"/>
    <property type="evidence" value="ECO:0007669"/>
    <property type="project" value="UniProtKB-UniRule"/>
</dbReference>
<dbReference type="PATRIC" id="fig|1094558.3.peg.647"/>
<comment type="caution">
    <text evidence="8">The sequence shown here is derived from an EMBL/GenBank/DDBJ whole genome shotgun (WGS) entry which is preliminary data.</text>
</comment>
<dbReference type="eggNOG" id="COG0319">
    <property type="taxonomic scope" value="Bacteria"/>
</dbReference>
<dbReference type="OrthoDB" id="9807740at2"/>
<comment type="subcellular location">
    <subcellularLocation>
        <location evidence="7">Cytoplasm</location>
    </subcellularLocation>
</comment>
<evidence type="ECO:0000256" key="6">
    <source>
        <dbReference type="ARBA" id="ARBA00022833"/>
    </source>
</evidence>
<dbReference type="PANTHER" id="PTHR46986:SF1">
    <property type="entry name" value="ENDORIBONUCLEASE YBEY, CHLOROPLASTIC"/>
    <property type="match status" value="1"/>
</dbReference>
<protein>
    <recommendedName>
        <fullName evidence="7">Endoribonuclease YbeY</fullName>
        <ecNumber evidence="7">3.1.-.-</ecNumber>
    </recommendedName>
</protein>
<dbReference type="SUPFAM" id="SSF55486">
    <property type="entry name" value="Metalloproteases ('zincins'), catalytic domain"/>
    <property type="match status" value="1"/>
</dbReference>
<keyword evidence="7" id="KW-0698">rRNA processing</keyword>
<comment type="function">
    <text evidence="7">Single strand-specific metallo-endoribonuclease involved in late-stage 70S ribosome quality control and in maturation of the 3' terminus of the 16S rRNA.</text>
</comment>
<comment type="cofactor">
    <cofactor evidence="7">
        <name>Zn(2+)</name>
        <dbReference type="ChEBI" id="CHEBI:29105"/>
    </cofactor>
    <text evidence="7">Binds 1 zinc ion.</text>
</comment>
<keyword evidence="4 7" id="KW-0255">Endonuclease</keyword>
<evidence type="ECO:0000256" key="4">
    <source>
        <dbReference type="ARBA" id="ARBA00022759"/>
    </source>
</evidence>
<keyword evidence="7" id="KW-0963">Cytoplasm</keyword>
<reference evidence="8 9" key="1">
    <citation type="submission" date="2012-03" db="EMBL/GenBank/DDBJ databases">
        <title>The Genome Sequence of Bartonella tamiae Th239.</title>
        <authorList>
            <consortium name="The Broad Institute Genome Sequencing Platform"/>
            <consortium name="The Broad Institute Genome Sequencing Center for Infectious Disease"/>
            <person name="Feldgarden M."/>
            <person name="Kirby J."/>
            <person name="Kosoy M."/>
            <person name="Birtles R."/>
            <person name="Probert W.S."/>
            <person name="Chiaraviglio L."/>
            <person name="Young S.K."/>
            <person name="Zeng Q."/>
            <person name="Gargeya S."/>
            <person name="Fitzgerald M."/>
            <person name="Haas B."/>
            <person name="Abouelleil A."/>
            <person name="Alvarado L."/>
            <person name="Arachchi H.M."/>
            <person name="Berlin A."/>
            <person name="Chapman S.B."/>
            <person name="Gearin G."/>
            <person name="Goldberg J."/>
            <person name="Griggs A."/>
            <person name="Gujja S."/>
            <person name="Hansen M."/>
            <person name="Heiman D."/>
            <person name="Howarth C."/>
            <person name="Larimer J."/>
            <person name="Lui A."/>
            <person name="MacDonald P.J.P."/>
            <person name="McCowen C."/>
            <person name="Montmayeur A."/>
            <person name="Murphy C."/>
            <person name="Neiman D."/>
            <person name="Pearson M."/>
            <person name="Priest M."/>
            <person name="Roberts A."/>
            <person name="Saif S."/>
            <person name="Shea T."/>
            <person name="Sisk P."/>
            <person name="Stolte C."/>
            <person name="Sykes S."/>
            <person name="Wortman J."/>
            <person name="Nusbaum C."/>
            <person name="Birren B."/>
        </authorList>
    </citation>
    <scope>NUCLEOTIDE SEQUENCE [LARGE SCALE GENOMIC DNA]</scope>
    <source>
        <strain evidence="8 9">Th239</strain>
    </source>
</reference>
<keyword evidence="2 7" id="KW-0540">Nuclease</keyword>
<evidence type="ECO:0000256" key="5">
    <source>
        <dbReference type="ARBA" id="ARBA00022801"/>
    </source>
</evidence>
<dbReference type="EC" id="3.1.-.-" evidence="7"/>
<dbReference type="Pfam" id="PF02130">
    <property type="entry name" value="YbeY"/>
    <property type="match status" value="1"/>
</dbReference>
<gene>
    <name evidence="7" type="primary">ybeY</name>
    <name evidence="8" type="ORF">ME5_00584</name>
</gene>
<dbReference type="PROSITE" id="PS01306">
    <property type="entry name" value="UPF0054"/>
    <property type="match status" value="1"/>
</dbReference>
<organism evidence="8 9">
    <name type="scientific">Bartonella tamiae Th239</name>
    <dbReference type="NCBI Taxonomy" id="1094558"/>
    <lineage>
        <taxon>Bacteria</taxon>
        <taxon>Pseudomonadati</taxon>
        <taxon>Pseudomonadota</taxon>
        <taxon>Alphaproteobacteria</taxon>
        <taxon>Hyphomicrobiales</taxon>
        <taxon>Bartonellaceae</taxon>
        <taxon>Bartonella</taxon>
    </lineage>
</organism>
<dbReference type="NCBIfam" id="TIGR00043">
    <property type="entry name" value="rRNA maturation RNase YbeY"/>
    <property type="match status" value="1"/>
</dbReference>
<evidence type="ECO:0000256" key="2">
    <source>
        <dbReference type="ARBA" id="ARBA00022722"/>
    </source>
</evidence>
<evidence type="ECO:0000256" key="1">
    <source>
        <dbReference type="ARBA" id="ARBA00010875"/>
    </source>
</evidence>
<evidence type="ECO:0000313" key="8">
    <source>
        <dbReference type="EMBL" id="EJF91252.1"/>
    </source>
</evidence>
<feature type="binding site" evidence="7">
    <location>
        <position position="119"/>
    </location>
    <ligand>
        <name>Zn(2+)</name>
        <dbReference type="ChEBI" id="CHEBI:29105"/>
        <note>catalytic</note>
    </ligand>
</feature>
<dbReference type="Gene3D" id="3.40.390.30">
    <property type="entry name" value="Metalloproteases ('zincins'), catalytic domain"/>
    <property type="match status" value="1"/>
</dbReference>
<keyword evidence="3 7" id="KW-0479">Metal-binding</keyword>
<dbReference type="GO" id="GO:0005737">
    <property type="term" value="C:cytoplasm"/>
    <property type="evidence" value="ECO:0007669"/>
    <property type="project" value="UniProtKB-SubCell"/>
</dbReference>
<dbReference type="InterPro" id="IPR020549">
    <property type="entry name" value="YbeY_CS"/>
</dbReference>
<dbReference type="InterPro" id="IPR002036">
    <property type="entry name" value="YbeY"/>
</dbReference>
<keyword evidence="5 7" id="KW-0378">Hydrolase</keyword>